<dbReference type="PANTHER" id="PTHR43309:SF5">
    <property type="entry name" value="5-OXOPROLINASE SUBUNIT C"/>
    <property type="match status" value="1"/>
</dbReference>
<dbReference type="Proteomes" id="UP000677234">
    <property type="component" value="Chromosome"/>
</dbReference>
<dbReference type="GO" id="GO:0016740">
    <property type="term" value="F:transferase activity"/>
    <property type="evidence" value="ECO:0007669"/>
    <property type="project" value="UniProtKB-KW"/>
</dbReference>
<keyword evidence="2" id="KW-0378">Hydrolase</keyword>
<evidence type="ECO:0000259" key="4">
    <source>
        <dbReference type="SMART" id="SM00797"/>
    </source>
</evidence>
<keyword evidence="5" id="KW-0808">Transferase</keyword>
<dbReference type="AlphaFoldDB" id="A0A7T5JM38"/>
<evidence type="ECO:0000313" key="6">
    <source>
        <dbReference type="EMBL" id="QUO39770.1"/>
    </source>
</evidence>
<dbReference type="Proteomes" id="UP000595847">
    <property type="component" value="Chromosome"/>
</dbReference>
<dbReference type="Pfam" id="PF02626">
    <property type="entry name" value="CT_A_B"/>
    <property type="match status" value="1"/>
</dbReference>
<dbReference type="GO" id="GO:0016787">
    <property type="term" value="F:hydrolase activity"/>
    <property type="evidence" value="ECO:0007669"/>
    <property type="project" value="UniProtKB-KW"/>
</dbReference>
<dbReference type="InterPro" id="IPR029000">
    <property type="entry name" value="Cyclophilin-like_dom_sf"/>
</dbReference>
<keyword evidence="3" id="KW-0067">ATP-binding</keyword>
<evidence type="ECO:0000256" key="3">
    <source>
        <dbReference type="ARBA" id="ARBA00022840"/>
    </source>
</evidence>
<evidence type="ECO:0000313" key="5">
    <source>
        <dbReference type="EMBL" id="QQE72692.1"/>
    </source>
</evidence>
<dbReference type="InterPro" id="IPR052708">
    <property type="entry name" value="PxpC"/>
</dbReference>
<name>A0A7T5JM38_9BACL</name>
<dbReference type="SUPFAM" id="SSF50891">
    <property type="entry name" value="Cyclophilin-like"/>
    <property type="match status" value="1"/>
</dbReference>
<evidence type="ECO:0000256" key="1">
    <source>
        <dbReference type="ARBA" id="ARBA00022741"/>
    </source>
</evidence>
<keyword evidence="8" id="KW-1185">Reference proteome</keyword>
<dbReference type="RefSeq" id="WP_198826325.1">
    <property type="nucleotide sequence ID" value="NZ_CP066308.1"/>
</dbReference>
<reference evidence="6" key="2">
    <citation type="submission" date="2021-04" db="EMBL/GenBank/DDBJ databases">
        <title>Brevibacillus composti FJAT-54423, complete genome.</title>
        <authorList>
            <person name="Tang R."/>
        </authorList>
    </citation>
    <scope>NUCLEOTIDE SEQUENCE</scope>
    <source>
        <strain evidence="6">FJAT-54424</strain>
    </source>
</reference>
<dbReference type="GO" id="GO:0005524">
    <property type="term" value="F:ATP binding"/>
    <property type="evidence" value="ECO:0007669"/>
    <property type="project" value="UniProtKB-KW"/>
</dbReference>
<evidence type="ECO:0000313" key="8">
    <source>
        <dbReference type="Proteomes" id="UP000677234"/>
    </source>
</evidence>
<organism evidence="5 7">
    <name type="scientific">Brevibacillus composti</name>
    <dbReference type="NCBI Taxonomy" id="2796470"/>
    <lineage>
        <taxon>Bacteria</taxon>
        <taxon>Bacillati</taxon>
        <taxon>Bacillota</taxon>
        <taxon>Bacilli</taxon>
        <taxon>Bacillales</taxon>
        <taxon>Paenibacillaceae</taxon>
        <taxon>Brevibacillus</taxon>
    </lineage>
</organism>
<gene>
    <name evidence="5" type="ORF">JD108_12050</name>
    <name evidence="6" type="ORF">KDJ56_11995</name>
</gene>
<keyword evidence="1" id="KW-0547">Nucleotide-binding</keyword>
<reference evidence="5 7" key="1">
    <citation type="submission" date="2020-12" db="EMBL/GenBank/DDBJ databases">
        <title>strain FJAT-54423T represents a novel species of the genus Brevibacillus.</title>
        <authorList>
            <person name="Tang R."/>
        </authorList>
    </citation>
    <scope>NUCLEOTIDE SEQUENCE [LARGE SCALE GENOMIC DNA]</scope>
    <source>
        <strain evidence="5 7">FJAT-54423</strain>
    </source>
</reference>
<feature type="domain" description="Carboxyltransferase" evidence="4">
    <location>
        <begin position="24"/>
        <end position="322"/>
    </location>
</feature>
<dbReference type="NCBIfam" id="TIGR00724">
    <property type="entry name" value="urea_amlyse_rel"/>
    <property type="match status" value="1"/>
</dbReference>
<evidence type="ECO:0000256" key="2">
    <source>
        <dbReference type="ARBA" id="ARBA00022801"/>
    </source>
</evidence>
<protein>
    <submittedName>
        <fullName evidence="5">Biotin-dependent carboxyltransferase family protein</fullName>
    </submittedName>
</protein>
<dbReference type="InterPro" id="IPR003778">
    <property type="entry name" value="CT_A_B"/>
</dbReference>
<dbReference type="EMBL" id="CP073708">
    <property type="protein sequence ID" value="QUO39770.1"/>
    <property type="molecule type" value="Genomic_DNA"/>
</dbReference>
<dbReference type="Gene3D" id="2.40.100.10">
    <property type="entry name" value="Cyclophilin-like"/>
    <property type="match status" value="1"/>
</dbReference>
<dbReference type="PANTHER" id="PTHR43309">
    <property type="entry name" value="5-OXOPROLINASE SUBUNIT C"/>
    <property type="match status" value="1"/>
</dbReference>
<dbReference type="EMBL" id="CP066308">
    <property type="protein sequence ID" value="QQE72692.1"/>
    <property type="molecule type" value="Genomic_DNA"/>
</dbReference>
<accession>A0A7T5JM38</accession>
<proteinExistence type="predicted"/>
<dbReference type="SMART" id="SM00797">
    <property type="entry name" value="AHS2"/>
    <property type="match status" value="1"/>
</dbReference>
<evidence type="ECO:0000313" key="7">
    <source>
        <dbReference type="Proteomes" id="UP000595847"/>
    </source>
</evidence>
<dbReference type="KEGG" id="bcop:JD108_12050"/>
<sequence length="335" mass="37272">MKLRVIRPGLLSSIQDGGRTGYQKHGVIVSGVMDPFAHRIANLLVGNEGHEATVEMSLRGDTWEVLEDSLLAICGADMRPLVEDRPLPLWKPVWVRKGACIQFGGSREGARAYLAIAGGFRVTPVMESRSTYLRAGIGGYQGRALQKGDELAADNPPAQAQRLFASLQKQAGGEPFFAPEWSIASELFPRYDARPTIRVLRGNQFDWFTEESRANFFAKPFRVSSQSDRMGYRLEGNTLERTHPNQELISEAVTFGTVQVPAEGNPIVLLADRQTTGGYPKIAQIISVDLPIIAQTKPGDLIHFREVTHAEAERLLFEREQLIWQAKLGIQLKYM</sequence>